<reference evidence="1" key="1">
    <citation type="journal article" date="2014" name="Front. Microbiol.">
        <title>High frequency of phylogenetically diverse reductive dehalogenase-homologous genes in deep subseafloor sedimentary metagenomes.</title>
        <authorList>
            <person name="Kawai M."/>
            <person name="Futagami T."/>
            <person name="Toyoda A."/>
            <person name="Takaki Y."/>
            <person name="Nishi S."/>
            <person name="Hori S."/>
            <person name="Arai W."/>
            <person name="Tsubouchi T."/>
            <person name="Morono Y."/>
            <person name="Uchiyama I."/>
            <person name="Ito T."/>
            <person name="Fujiyama A."/>
            <person name="Inagaki F."/>
            <person name="Takami H."/>
        </authorList>
    </citation>
    <scope>NUCLEOTIDE SEQUENCE</scope>
    <source>
        <strain evidence="1">Expedition CK06-06</strain>
    </source>
</reference>
<name>X1ACD0_9ZZZZ</name>
<proteinExistence type="predicted"/>
<evidence type="ECO:0000313" key="1">
    <source>
        <dbReference type="EMBL" id="GAG79539.1"/>
    </source>
</evidence>
<gene>
    <name evidence="1" type="ORF">S01H4_35544</name>
</gene>
<evidence type="ECO:0008006" key="2">
    <source>
        <dbReference type="Google" id="ProtNLM"/>
    </source>
</evidence>
<dbReference type="AlphaFoldDB" id="X1ACD0"/>
<comment type="caution">
    <text evidence="1">The sequence shown here is derived from an EMBL/GenBank/DDBJ whole genome shotgun (WGS) entry which is preliminary data.</text>
</comment>
<dbReference type="SUPFAM" id="SSF101386">
    <property type="entry name" value="all-alpha NTP pyrophosphatases"/>
    <property type="match status" value="1"/>
</dbReference>
<protein>
    <recommendedName>
        <fullName evidence="2">NTP pyrophosphohydrolase MazG putative catalytic core domain-containing protein</fullName>
    </recommendedName>
</protein>
<dbReference type="Gene3D" id="1.10.287.1080">
    <property type="entry name" value="MazG-like"/>
    <property type="match status" value="1"/>
</dbReference>
<sequence>MPTLNEGIREIGTLAYLKGWGRDPSTKIYYGMIEFAEAGDLWKHREDENWLKEKGIDSDKVIDKIAEELIDVILYAMDCFNCIGFLDADSMFDYKMRKNALRNRIYADDQASILEEASE</sequence>
<accession>X1ACD0</accession>
<dbReference type="EMBL" id="BART01018911">
    <property type="protein sequence ID" value="GAG79539.1"/>
    <property type="molecule type" value="Genomic_DNA"/>
</dbReference>
<organism evidence="1">
    <name type="scientific">marine sediment metagenome</name>
    <dbReference type="NCBI Taxonomy" id="412755"/>
    <lineage>
        <taxon>unclassified sequences</taxon>
        <taxon>metagenomes</taxon>
        <taxon>ecological metagenomes</taxon>
    </lineage>
</organism>